<proteinExistence type="inferred from homology"/>
<dbReference type="FunFam" id="3.40.1190.20:FF:000003">
    <property type="entry name" value="Phosphomethylpyrimidine kinase ThiD"/>
    <property type="match status" value="1"/>
</dbReference>
<dbReference type="SUPFAM" id="SSF53613">
    <property type="entry name" value="Ribokinase-like"/>
    <property type="match status" value="1"/>
</dbReference>
<reference evidence="24 25" key="1">
    <citation type="submission" date="2018-06" db="EMBL/GenBank/DDBJ databases">
        <title>Extensive metabolic versatility and redundancy in microbially diverse, dynamic hydrothermal sediments.</title>
        <authorList>
            <person name="Dombrowski N."/>
            <person name="Teske A."/>
            <person name="Baker B.J."/>
        </authorList>
    </citation>
    <scope>NUCLEOTIDE SEQUENCE [LARGE SCALE GENOMIC DNA]</scope>
    <source>
        <strain evidence="24">B30_G17</strain>
    </source>
</reference>
<dbReference type="GO" id="GO:0005524">
    <property type="term" value="F:ATP binding"/>
    <property type="evidence" value="ECO:0007669"/>
    <property type="project" value="UniProtKB-KW"/>
</dbReference>
<dbReference type="Pfam" id="PF10120">
    <property type="entry name" value="ThiN"/>
    <property type="match status" value="1"/>
</dbReference>
<dbReference type="GO" id="GO:0009228">
    <property type="term" value="P:thiamine biosynthetic process"/>
    <property type="evidence" value="ECO:0007669"/>
    <property type="project" value="UniProtKB-KW"/>
</dbReference>
<evidence type="ECO:0000256" key="5">
    <source>
        <dbReference type="ARBA" id="ARBA00012135"/>
    </source>
</evidence>
<evidence type="ECO:0000256" key="4">
    <source>
        <dbReference type="ARBA" id="ARBA00005165"/>
    </source>
</evidence>
<dbReference type="InterPro" id="IPR013749">
    <property type="entry name" value="PM/HMP-P_kinase-1"/>
</dbReference>
<evidence type="ECO:0000256" key="19">
    <source>
        <dbReference type="ARBA" id="ARBA00060834"/>
    </source>
</evidence>
<evidence type="ECO:0000256" key="3">
    <source>
        <dbReference type="ARBA" id="ARBA00003848"/>
    </source>
</evidence>
<dbReference type="InterPro" id="IPR036409">
    <property type="entry name" value="Aldolase_II/adducin_N_sf"/>
</dbReference>
<accession>A0A497EV55</accession>
<dbReference type="Proteomes" id="UP000281962">
    <property type="component" value="Unassembled WGS sequence"/>
</dbReference>
<dbReference type="EC" id="2.7.4.7" evidence="7"/>
<evidence type="ECO:0000256" key="9">
    <source>
        <dbReference type="ARBA" id="ARBA00022741"/>
    </source>
</evidence>
<dbReference type="NCBIfam" id="TIGR00097">
    <property type="entry name" value="HMP-P_kinase"/>
    <property type="match status" value="1"/>
</dbReference>
<dbReference type="InterPro" id="IPR019293">
    <property type="entry name" value="ThiN"/>
</dbReference>
<dbReference type="NCBIfam" id="NF006346">
    <property type="entry name" value="PRK08573.1"/>
    <property type="match status" value="1"/>
</dbReference>
<dbReference type="Pfam" id="PF08543">
    <property type="entry name" value="Phos_pyr_kin"/>
    <property type="match status" value="1"/>
</dbReference>
<evidence type="ECO:0000256" key="16">
    <source>
        <dbReference type="ARBA" id="ARBA00047883"/>
    </source>
</evidence>
<name>A0A497EV55_9CREN</name>
<keyword evidence="8" id="KW-0808">Transferase</keyword>
<evidence type="ECO:0000259" key="22">
    <source>
        <dbReference type="Pfam" id="PF08543"/>
    </source>
</evidence>
<dbReference type="GO" id="GO:0008902">
    <property type="term" value="F:hydroxymethylpyrimidine kinase activity"/>
    <property type="evidence" value="ECO:0007669"/>
    <property type="project" value="UniProtKB-EC"/>
</dbReference>
<keyword evidence="12" id="KW-0784">Thiamine biosynthesis</keyword>
<evidence type="ECO:0000256" key="7">
    <source>
        <dbReference type="ARBA" id="ARBA00012963"/>
    </source>
</evidence>
<dbReference type="InterPro" id="IPR004399">
    <property type="entry name" value="HMP/HMP-P_kinase_dom"/>
</dbReference>
<keyword evidence="11" id="KW-0067">ATP-binding</keyword>
<feature type="domain" description="Pyridoxamine kinase/Phosphomethylpyrimidine kinase" evidence="22">
    <location>
        <begin position="13"/>
        <end position="257"/>
    </location>
</feature>
<gene>
    <name evidence="24" type="ORF">DRJ21_01040</name>
</gene>
<evidence type="ECO:0000256" key="18">
    <source>
        <dbReference type="ARBA" id="ARBA00060674"/>
    </source>
</evidence>
<dbReference type="EC" id="2.5.1.3" evidence="6"/>
<dbReference type="GO" id="GO:0004789">
    <property type="term" value="F:thiamine-phosphate diphosphorylase activity"/>
    <property type="evidence" value="ECO:0007669"/>
    <property type="project" value="UniProtKB-EC"/>
</dbReference>
<dbReference type="EC" id="2.7.1.49" evidence="5"/>
<dbReference type="Gene3D" id="3.40.225.10">
    <property type="entry name" value="Class II aldolase/adducin N-terminal domain"/>
    <property type="match status" value="1"/>
</dbReference>
<comment type="catalytic activity">
    <reaction evidence="2">
        <text>4-amino-2-methyl-5-(phosphooxymethyl)pyrimidine + ATP = 4-amino-2-methyl-5-(diphosphooxymethyl)pyrimidine + ADP</text>
        <dbReference type="Rhea" id="RHEA:19893"/>
        <dbReference type="ChEBI" id="CHEBI:30616"/>
        <dbReference type="ChEBI" id="CHEBI:57841"/>
        <dbReference type="ChEBI" id="CHEBI:58354"/>
        <dbReference type="ChEBI" id="CHEBI:456216"/>
        <dbReference type="EC" id="2.7.4.7"/>
    </reaction>
</comment>
<evidence type="ECO:0000256" key="11">
    <source>
        <dbReference type="ARBA" id="ARBA00022840"/>
    </source>
</evidence>
<comment type="function">
    <text evidence="3">Catalyzes the phosphorylation of hydroxymethylpyrimidine phosphate (HMP-P) to HMP-PP, and of HMP to HMP-P.</text>
</comment>
<evidence type="ECO:0000256" key="1">
    <source>
        <dbReference type="ARBA" id="ARBA00000151"/>
    </source>
</evidence>
<evidence type="ECO:0000256" key="17">
    <source>
        <dbReference type="ARBA" id="ARBA00059241"/>
    </source>
</evidence>
<evidence type="ECO:0000256" key="20">
    <source>
        <dbReference type="ARBA" id="ARBA00060992"/>
    </source>
</evidence>
<evidence type="ECO:0000256" key="10">
    <source>
        <dbReference type="ARBA" id="ARBA00022777"/>
    </source>
</evidence>
<keyword evidence="9" id="KW-0547">Nucleotide-binding</keyword>
<evidence type="ECO:0000256" key="2">
    <source>
        <dbReference type="ARBA" id="ARBA00000565"/>
    </source>
</evidence>
<evidence type="ECO:0000256" key="8">
    <source>
        <dbReference type="ARBA" id="ARBA00022679"/>
    </source>
</evidence>
<comment type="caution">
    <text evidence="24">The sequence shown here is derived from an EMBL/GenBank/DDBJ whole genome shotgun (WGS) entry which is preliminary data.</text>
</comment>
<dbReference type="GO" id="GO:0008972">
    <property type="term" value="F:phosphomethylpyrimidine kinase activity"/>
    <property type="evidence" value="ECO:0007669"/>
    <property type="project" value="UniProtKB-EC"/>
</dbReference>
<comment type="function">
    <text evidence="17">Condenses 4-methyl-5-(beta-hydroxyethyl)thiazole monophosphate (THZ-P) and 4-amino-5-hydroxymethyl pyrimidine pyrophosphate (HMP-PP) to form thiamine monophosphate (TMP).</text>
</comment>
<dbReference type="PANTHER" id="PTHR20858">
    <property type="entry name" value="PHOSPHOMETHYLPYRIMIDINE KINASE"/>
    <property type="match status" value="1"/>
</dbReference>
<evidence type="ECO:0000256" key="6">
    <source>
        <dbReference type="ARBA" id="ARBA00012830"/>
    </source>
</evidence>
<comment type="catalytic activity">
    <reaction evidence="14">
        <text>4-methyl-5-(2-phosphooxyethyl)-thiazole + 4-amino-2-methyl-5-(diphosphooxymethyl)pyrimidine + H(+) = thiamine phosphate + diphosphate</text>
        <dbReference type="Rhea" id="RHEA:22328"/>
        <dbReference type="ChEBI" id="CHEBI:15378"/>
        <dbReference type="ChEBI" id="CHEBI:33019"/>
        <dbReference type="ChEBI" id="CHEBI:37575"/>
        <dbReference type="ChEBI" id="CHEBI:57841"/>
        <dbReference type="ChEBI" id="CHEBI:58296"/>
        <dbReference type="EC" id="2.5.1.3"/>
    </reaction>
</comment>
<keyword evidence="10 24" id="KW-0418">Kinase</keyword>
<comment type="catalytic activity">
    <reaction evidence="15">
        <text>2-(2-carboxy-4-methylthiazol-5-yl)ethyl phosphate + 4-amino-2-methyl-5-(diphosphooxymethyl)pyrimidine + 2 H(+) = thiamine phosphate + CO2 + diphosphate</text>
        <dbReference type="Rhea" id="RHEA:47848"/>
        <dbReference type="ChEBI" id="CHEBI:15378"/>
        <dbReference type="ChEBI" id="CHEBI:16526"/>
        <dbReference type="ChEBI" id="CHEBI:33019"/>
        <dbReference type="ChEBI" id="CHEBI:37575"/>
        <dbReference type="ChEBI" id="CHEBI:57841"/>
        <dbReference type="ChEBI" id="CHEBI:62890"/>
        <dbReference type="EC" id="2.5.1.3"/>
    </reaction>
</comment>
<evidence type="ECO:0000313" key="24">
    <source>
        <dbReference type="EMBL" id="RLE50999.1"/>
    </source>
</evidence>
<comment type="pathway">
    <text evidence="4">Cofactor biosynthesis; thiamine diphosphate biosynthesis; thiamine phosphate from 4-amino-2-methyl-5-diphosphomethylpyrimidine and 4-methyl-5-(2-phosphoethyl)-thiazole: step 1/1.</text>
</comment>
<evidence type="ECO:0000256" key="14">
    <source>
        <dbReference type="ARBA" id="ARBA00047334"/>
    </source>
</evidence>
<feature type="domain" description="Thiamine-phosphate synthase ThiN" evidence="23">
    <location>
        <begin position="275"/>
        <end position="442"/>
    </location>
</feature>
<dbReference type="CDD" id="cd01169">
    <property type="entry name" value="HMPP_kinase"/>
    <property type="match status" value="1"/>
</dbReference>
<evidence type="ECO:0000256" key="13">
    <source>
        <dbReference type="ARBA" id="ARBA00023268"/>
    </source>
</evidence>
<dbReference type="AlphaFoldDB" id="A0A497EV55"/>
<dbReference type="Gene3D" id="3.40.1190.20">
    <property type="match status" value="1"/>
</dbReference>
<evidence type="ECO:0000256" key="12">
    <source>
        <dbReference type="ARBA" id="ARBA00022977"/>
    </source>
</evidence>
<evidence type="ECO:0000259" key="23">
    <source>
        <dbReference type="Pfam" id="PF10120"/>
    </source>
</evidence>
<dbReference type="EMBL" id="QMQY01000030">
    <property type="protein sequence ID" value="RLE50999.1"/>
    <property type="molecule type" value="Genomic_DNA"/>
</dbReference>
<dbReference type="GO" id="GO:0005829">
    <property type="term" value="C:cytosol"/>
    <property type="evidence" value="ECO:0007669"/>
    <property type="project" value="TreeGrafter"/>
</dbReference>
<evidence type="ECO:0000256" key="21">
    <source>
        <dbReference type="ARBA" id="ARBA00067160"/>
    </source>
</evidence>
<dbReference type="PANTHER" id="PTHR20858:SF17">
    <property type="entry name" value="HYDROXYMETHYLPYRIMIDINE_PHOSPHOMETHYLPYRIMIDINE KINASE THI20-RELATED"/>
    <property type="match status" value="1"/>
</dbReference>
<comment type="catalytic activity">
    <reaction evidence="1">
        <text>4-amino-5-hydroxymethyl-2-methylpyrimidine + ATP = 4-amino-2-methyl-5-(phosphooxymethyl)pyrimidine + ADP + H(+)</text>
        <dbReference type="Rhea" id="RHEA:23096"/>
        <dbReference type="ChEBI" id="CHEBI:15378"/>
        <dbReference type="ChEBI" id="CHEBI:16892"/>
        <dbReference type="ChEBI" id="CHEBI:30616"/>
        <dbReference type="ChEBI" id="CHEBI:58354"/>
        <dbReference type="ChEBI" id="CHEBI:456216"/>
        <dbReference type="EC" id="2.7.1.49"/>
    </reaction>
</comment>
<comment type="similarity">
    <text evidence="19">In the C-terminal section; belongs to the ThiN family.</text>
</comment>
<evidence type="ECO:0000256" key="15">
    <source>
        <dbReference type="ARBA" id="ARBA00047851"/>
    </source>
</evidence>
<dbReference type="InterPro" id="IPR029056">
    <property type="entry name" value="Ribokinase-like"/>
</dbReference>
<comment type="similarity">
    <text evidence="20">In the N-terminal section; belongs to the ThiD family.</text>
</comment>
<sequence>MNIYRALTIAGSDSGGGAGIQADLKTFAAFGVHGMTAITAITAQNTVDVLDIFVLPPKIVELQIDAVASDIGVDAAKTGMLYNKEIIETVSRKIDEYNLKIIVDPVMIAKSGVKLLLDEAIRALKYSLIPKALIVTPNISEAEVLTGLKIRNIDDMKKAAEEICDLGVEAVVIKGGHLEGKYEVIDILYYKRKFYEIRKERVESRCTHGTGCTFSAAITALIARGKSIPEAVEMASKFMNRAIKFGIRVGEGHGPVNPMIELYRKSSKYECWNRVHEALKIIENTHEISKLIPEVRMNIGEAIENAENENDVCAIDGRISIVNGRPRAVGCPVFGASSHVARIILTVMKFNSKFRAAANMRYSRKIIEICKELGYRVAFFDRGKEPEHVKKIEGASLPWGISKAINDYGDIPDIIYDLGDVGKEPMIRVLGKNSVEVANKIRRIAKKLVKI</sequence>
<dbReference type="SUPFAM" id="SSF53639">
    <property type="entry name" value="AraD/HMP-PK domain-like"/>
    <property type="match status" value="1"/>
</dbReference>
<dbReference type="FunFam" id="3.40.225.10:FF:000015">
    <property type="entry name" value="Phosphomethylpyrimidine kinase (Hmp-phosphate kinase)"/>
    <property type="match status" value="1"/>
</dbReference>
<comment type="catalytic activity">
    <reaction evidence="16">
        <text>2-[(2R,5Z)-2-carboxy-4-methylthiazol-5(2H)-ylidene]ethyl phosphate + 4-amino-2-methyl-5-(diphosphooxymethyl)pyrimidine + 2 H(+) = thiamine phosphate + CO2 + diphosphate</text>
        <dbReference type="Rhea" id="RHEA:47844"/>
        <dbReference type="ChEBI" id="CHEBI:15378"/>
        <dbReference type="ChEBI" id="CHEBI:16526"/>
        <dbReference type="ChEBI" id="CHEBI:33019"/>
        <dbReference type="ChEBI" id="CHEBI:37575"/>
        <dbReference type="ChEBI" id="CHEBI:57841"/>
        <dbReference type="ChEBI" id="CHEBI:62899"/>
        <dbReference type="EC" id="2.5.1.3"/>
    </reaction>
</comment>
<keyword evidence="13" id="KW-0511">Multifunctional enzyme</keyword>
<evidence type="ECO:0000313" key="25">
    <source>
        <dbReference type="Proteomes" id="UP000281962"/>
    </source>
</evidence>
<comment type="pathway">
    <text evidence="18">Cofactor biosynthesis; thiamine diphosphate biosynthesis; 4-amino-2-methyl-5-diphosphomethylpyrimidine from 5-amino-1-(5-phospho-D-ribosyl)imidazole.</text>
</comment>
<protein>
    <recommendedName>
        <fullName evidence="21">Bifunctional thiamine biosynthesis protein ThiDN</fullName>
        <ecNumber evidence="6">2.5.1.3</ecNumber>
        <ecNumber evidence="5">2.7.1.49</ecNumber>
        <ecNumber evidence="7">2.7.4.7</ecNumber>
    </recommendedName>
</protein>
<organism evidence="24 25">
    <name type="scientific">Thermoproteota archaeon</name>
    <dbReference type="NCBI Taxonomy" id="2056631"/>
    <lineage>
        <taxon>Archaea</taxon>
        <taxon>Thermoproteota</taxon>
    </lineage>
</organism>